<protein>
    <submittedName>
        <fullName evidence="2">Predicted NTPase (NACHT family)</fullName>
    </submittedName>
</protein>
<dbReference type="Gene3D" id="3.40.50.300">
    <property type="entry name" value="P-loop containing nucleotide triphosphate hydrolases"/>
    <property type="match status" value="1"/>
</dbReference>
<feature type="region of interest" description="Disordered" evidence="1">
    <location>
        <begin position="1078"/>
        <end position="1099"/>
    </location>
</feature>
<dbReference type="InterPro" id="IPR027417">
    <property type="entry name" value="P-loop_NTPase"/>
</dbReference>
<dbReference type="EMBL" id="UGQQ01000001">
    <property type="protein sequence ID" value="STZ53961.1"/>
    <property type="molecule type" value="Genomic_DNA"/>
</dbReference>
<proteinExistence type="predicted"/>
<dbReference type="Proteomes" id="UP000254945">
    <property type="component" value="Unassembled WGS sequence"/>
</dbReference>
<sequence>MAESRHRYLYERLGDHDFQQLVNALLAAQFPNFTPMALRQADGGIDGLRKLGPASVLIYQVKWSVSGSEKNAVSWLDAVVKKELDNLRRLAAEGVLHYVLVTNVPSTAKPGSGTFVQLNKKLDEYAKELGFDEMSCIWREALNSWLDNSEDAIKWAYADMLAGWDLIRFLVAEQVGATKNQADRKLIRQVAASQWDDDQRVKFSQVEVDRKRMVDLFVDVTADLVHSPKKVRAHDLTSIELGGAAHHLLHTAAPFTLVRGAPGQGKSTLSQYICQVHRSAFIPESERPKTLPVLENPRFPIRLDLSDYALWLAGNDVWGHSDERKSRRDKARKGEKATVECFIADLMTHESGGITATADMVQGIFERVPSLVVLDGLDEVGSASTRRRVVNEIDAFAGRGKTYTEPLKVVVTTRPSAGELPEPAPDKFEIIALNQLTGEQRADYLRRWCIVREIKAGDGRALRASFQEKSREPYIHELAGNPMQLTILLDLLHQQGAATPTQRTDLYDTYVDLLLAREANKHPKAVKDHKEELLEIIPFLGWYLHAHTEESQINGRMSINDLKAAMRHFQRTYGNQESIVDELFVGVSDRLWALTSQVDGTYEFEVLSLREYFAARFLYRNAGEDNPHFDSTAVLRELLRRPYWLNTARFYGGNAKGSNVYVLAAGIDQELSQTSSPASYIAAWTLLTDGVFQRRPREARKVLTALCSEVGIPILLSALDRRDIVALPELPVLPAEDGADPTWLRLTALISKNPSDNANPQRVRVLRELINQRREFAKWWYEQLTAAIGTEQQNAWLAIAACCEAGAGMTADFEDMDLSDGAAELYLSTGLAPTSGGSFETALLAAVLNGECPCVTSTSSMPAQVAAALAPGEFFTSSTTGFISGDARAKRRRSEAITQLRKASSPWEEIAKTRGYKPGYKGSTFPWADTAAAVHDHVGRCWAASEIAIIGAASPFKVAYTKRPEATAFGPTGHPSELLAQSRTNAGKASWWREQLGDVHSDLERAEWALALWCVATGPVVSELLPELAEVLAQLPDSRRRTVLRAAEQIARFGWLERRPVSGSTTDEELEAINQLRVPVPSAEPGDGTGSSGQTTLPSLLSVARADRWLKVDSQSVYK</sequence>
<gene>
    <name evidence="2" type="ORF">NCTC4524_01588</name>
</gene>
<name>A0A378SZF7_9MYCO</name>
<evidence type="ECO:0000313" key="3">
    <source>
        <dbReference type="Proteomes" id="UP000254945"/>
    </source>
</evidence>
<dbReference type="SUPFAM" id="SSF52540">
    <property type="entry name" value="P-loop containing nucleoside triphosphate hydrolases"/>
    <property type="match status" value="1"/>
</dbReference>
<dbReference type="AlphaFoldDB" id="A0A378SZF7"/>
<evidence type="ECO:0000313" key="2">
    <source>
        <dbReference type="EMBL" id="STZ53961.1"/>
    </source>
</evidence>
<evidence type="ECO:0000256" key="1">
    <source>
        <dbReference type="SAM" id="MobiDB-lite"/>
    </source>
</evidence>
<accession>A0A378SZF7</accession>
<dbReference type="RefSeq" id="WP_036393829.1">
    <property type="nucleotide sequence ID" value="NZ_CP081000.1"/>
</dbReference>
<organism evidence="2 3">
    <name type="scientific">Mycolicibacterium senegalense</name>
    <dbReference type="NCBI Taxonomy" id="1796"/>
    <lineage>
        <taxon>Bacteria</taxon>
        <taxon>Bacillati</taxon>
        <taxon>Actinomycetota</taxon>
        <taxon>Actinomycetes</taxon>
        <taxon>Mycobacteriales</taxon>
        <taxon>Mycobacteriaceae</taxon>
        <taxon>Mycolicibacterium</taxon>
    </lineage>
</organism>
<reference evidence="2 3" key="1">
    <citation type="submission" date="2018-06" db="EMBL/GenBank/DDBJ databases">
        <authorList>
            <consortium name="Pathogen Informatics"/>
            <person name="Doyle S."/>
        </authorList>
    </citation>
    <scope>NUCLEOTIDE SEQUENCE [LARGE SCALE GENOMIC DNA]</scope>
    <source>
        <strain evidence="2 3">NCTC4524</strain>
    </source>
</reference>